<dbReference type="Gene3D" id="3.10.450.50">
    <property type="match status" value="1"/>
</dbReference>
<evidence type="ECO:0008006" key="3">
    <source>
        <dbReference type="Google" id="ProtNLM"/>
    </source>
</evidence>
<evidence type="ECO:0000313" key="1">
    <source>
        <dbReference type="EMBL" id="CEG24243.1"/>
    </source>
</evidence>
<sequence>MNAVIEIADQWTDRVNAKDIEGVLKLSATNVEISGPRGTAAGHDMLAQWVENSGIQLQTLSRYIRDGKVIYEQKASWENENGEVILYSFFLVKEGKVTQIARFDLLDDAFGASGMSEEDLV</sequence>
<reference evidence="1 2" key="1">
    <citation type="submission" date="2014-09" db="EMBL/GenBank/DDBJ databases">
        <authorList>
            <person name="Urmite Genomes Urmite Genomes"/>
        </authorList>
    </citation>
    <scope>NUCLEOTIDE SEQUENCE [LARGE SCALE GENOMIC DNA]</scope>
    <source>
        <strain evidence="1 2">ES2</strain>
    </source>
</reference>
<accession>A0A098EPL3</accession>
<organism evidence="1 2">
    <name type="scientific">Planococcus massiliensis</name>
    <dbReference type="NCBI Taxonomy" id="1499687"/>
    <lineage>
        <taxon>Bacteria</taxon>
        <taxon>Bacillati</taxon>
        <taxon>Bacillota</taxon>
        <taxon>Bacilli</taxon>
        <taxon>Bacillales</taxon>
        <taxon>Caryophanaceae</taxon>
        <taxon>Planococcus</taxon>
    </lineage>
</organism>
<keyword evidence="2" id="KW-1185">Reference proteome</keyword>
<proteinExistence type="predicted"/>
<dbReference type="OrthoDB" id="2427386at2"/>
<name>A0A098EPL3_9BACL</name>
<gene>
    <name evidence="1" type="ORF">BN1080_03264</name>
</gene>
<dbReference type="InterPro" id="IPR032710">
    <property type="entry name" value="NTF2-like_dom_sf"/>
</dbReference>
<dbReference type="SUPFAM" id="SSF54427">
    <property type="entry name" value="NTF2-like"/>
    <property type="match status" value="1"/>
</dbReference>
<dbReference type="AlphaFoldDB" id="A0A098EPL3"/>
<dbReference type="RefSeq" id="WP_052653642.1">
    <property type="nucleotide sequence ID" value="NZ_CCXS01000001.1"/>
</dbReference>
<dbReference type="Proteomes" id="UP000043699">
    <property type="component" value="Unassembled WGS sequence"/>
</dbReference>
<dbReference type="EMBL" id="CCXS01000001">
    <property type="protein sequence ID" value="CEG24243.1"/>
    <property type="molecule type" value="Genomic_DNA"/>
</dbReference>
<protein>
    <recommendedName>
        <fullName evidence="3">SnoaL-like domain protein</fullName>
    </recommendedName>
</protein>
<evidence type="ECO:0000313" key="2">
    <source>
        <dbReference type="Proteomes" id="UP000043699"/>
    </source>
</evidence>